<dbReference type="PANTHER" id="PTHR46599">
    <property type="entry name" value="PIGGYBAC TRANSPOSABLE ELEMENT-DERIVED PROTEIN 4"/>
    <property type="match status" value="1"/>
</dbReference>
<reference evidence="3" key="2">
    <citation type="journal article" date="2023" name="Microbiol Resour">
        <title>Decontamination and Annotation of the Draft Genome Sequence of the Oomycete Lagenidium giganteum ARSEF 373.</title>
        <authorList>
            <person name="Morgan W.R."/>
            <person name="Tartar A."/>
        </authorList>
    </citation>
    <scope>NUCLEOTIDE SEQUENCE</scope>
    <source>
        <strain evidence="3">ARSEF 373</strain>
    </source>
</reference>
<feature type="domain" description="PiggyBac transposable element-derived protein" evidence="2">
    <location>
        <begin position="240"/>
        <end position="321"/>
    </location>
</feature>
<protein>
    <recommendedName>
        <fullName evidence="2">PiggyBac transposable element-derived protein domain-containing protein</fullName>
    </recommendedName>
</protein>
<proteinExistence type="predicted"/>
<dbReference type="AlphaFoldDB" id="A0AAV2YWR6"/>
<keyword evidence="4" id="KW-1185">Reference proteome</keyword>
<dbReference type="Pfam" id="PF13843">
    <property type="entry name" value="DDE_Tnp_1_7"/>
    <property type="match status" value="1"/>
</dbReference>
<feature type="region of interest" description="Disordered" evidence="1">
    <location>
        <begin position="1"/>
        <end position="33"/>
    </location>
</feature>
<accession>A0AAV2YWR6</accession>
<feature type="compositionally biased region" description="Acidic residues" evidence="1">
    <location>
        <begin position="63"/>
        <end position="85"/>
    </location>
</feature>
<evidence type="ECO:0000256" key="1">
    <source>
        <dbReference type="SAM" id="MobiDB-lite"/>
    </source>
</evidence>
<feature type="region of interest" description="Disordered" evidence="1">
    <location>
        <begin position="133"/>
        <end position="170"/>
    </location>
</feature>
<evidence type="ECO:0000313" key="4">
    <source>
        <dbReference type="Proteomes" id="UP001146120"/>
    </source>
</evidence>
<evidence type="ECO:0000313" key="3">
    <source>
        <dbReference type="EMBL" id="DAZ99395.1"/>
    </source>
</evidence>
<dbReference type="PANTHER" id="PTHR46599:SF3">
    <property type="entry name" value="PIGGYBAC TRANSPOSABLE ELEMENT-DERIVED PROTEIN 4"/>
    <property type="match status" value="1"/>
</dbReference>
<sequence>MMSDPEDPEAEETKKDSSVAVPDSEDGQGDEREAQTALMGNVRSCASAAVDHDADVNEGDVEIDEEMDEELSEDEVGDVANDEVGSEYNESSCGRNTSEASCDEDAEGVQHTRPALSVNVRGANMATHVAQYANGEGSSSSREPTRADLFGPFDSDGDDGDDFDSYDDEGETSLDMKMMLNTVIRKITQKKVPSPSMTYPRAKHWQRVVTRQVSERWHGWETDPANSPLTSRIQVCSMLKREMPFEPHEYVKLVGLMIARMMCPHKERLSRHWSPVAAGAIPAGTFGRYMPRNRFNELMRNLHFTDNLDPRAPTDRAWKVRNEVYCGKNQHETTELDAHARGAAVLRNLKCLAFQLLHRNVYIAGTVMTNRLGLPKHVLQTKTIKKNDRKRGDIILAVAKQYPVMPMLSWMDSKPVYFLWGGWKQEVVQTIERQLSDPRPPTTASTTVYSRPQMVECPDIYVGPDGRRKRRQRACKVCSLLQRNADPASPKRKTTKYYCDACSEGDKRLYLCSVPRHPRYGDNITCFQIWHGHWDCGVSLPVMANKKIQMRKPGKKRSQQPIFNDDEQ</sequence>
<dbReference type="EMBL" id="DAKRPA010000084">
    <property type="protein sequence ID" value="DAZ99395.1"/>
    <property type="molecule type" value="Genomic_DNA"/>
</dbReference>
<reference evidence="3" key="1">
    <citation type="submission" date="2022-11" db="EMBL/GenBank/DDBJ databases">
        <authorList>
            <person name="Morgan W.R."/>
            <person name="Tartar A."/>
        </authorList>
    </citation>
    <scope>NUCLEOTIDE SEQUENCE</scope>
    <source>
        <strain evidence="3">ARSEF 373</strain>
    </source>
</reference>
<organism evidence="3 4">
    <name type="scientific">Lagenidium giganteum</name>
    <dbReference type="NCBI Taxonomy" id="4803"/>
    <lineage>
        <taxon>Eukaryota</taxon>
        <taxon>Sar</taxon>
        <taxon>Stramenopiles</taxon>
        <taxon>Oomycota</taxon>
        <taxon>Peronosporomycetes</taxon>
        <taxon>Pythiales</taxon>
        <taxon>Pythiaceae</taxon>
    </lineage>
</organism>
<dbReference type="Proteomes" id="UP001146120">
    <property type="component" value="Unassembled WGS sequence"/>
</dbReference>
<feature type="compositionally biased region" description="Basic residues" evidence="1">
    <location>
        <begin position="549"/>
        <end position="558"/>
    </location>
</feature>
<feature type="compositionally biased region" description="Acidic residues" evidence="1">
    <location>
        <begin position="155"/>
        <end position="170"/>
    </location>
</feature>
<feature type="compositionally biased region" description="Polar residues" evidence="1">
    <location>
        <begin position="88"/>
        <end position="100"/>
    </location>
</feature>
<feature type="compositionally biased region" description="Acidic residues" evidence="1">
    <location>
        <begin position="1"/>
        <end position="10"/>
    </location>
</feature>
<name>A0AAV2YWR6_9STRA</name>
<feature type="region of interest" description="Disordered" evidence="1">
    <location>
        <begin position="549"/>
        <end position="568"/>
    </location>
</feature>
<evidence type="ECO:0000259" key="2">
    <source>
        <dbReference type="Pfam" id="PF13843"/>
    </source>
</evidence>
<gene>
    <name evidence="3" type="ORF">N0F65_005297</name>
</gene>
<dbReference type="InterPro" id="IPR029526">
    <property type="entry name" value="PGBD"/>
</dbReference>
<comment type="caution">
    <text evidence="3">The sequence shown here is derived from an EMBL/GenBank/DDBJ whole genome shotgun (WGS) entry which is preliminary data.</text>
</comment>
<feature type="region of interest" description="Disordered" evidence="1">
    <location>
        <begin position="63"/>
        <end position="100"/>
    </location>
</feature>